<dbReference type="Pfam" id="PF11142">
    <property type="entry name" value="DUF2917"/>
    <property type="match status" value="1"/>
</dbReference>
<name>A0A158AXA5_9BURK</name>
<dbReference type="AlphaFoldDB" id="A0A158AXA5"/>
<dbReference type="Proteomes" id="UP000054911">
    <property type="component" value="Unassembled WGS sequence"/>
</dbReference>
<gene>
    <name evidence="1" type="ORF">AWB80_02765</name>
</gene>
<sequence>MREIRTFELDRRDAPTRWVIDRPQILRVTRGQIWVTIEGAADDYWLDAGASVELKPYTTIWVSGTEDASWFSLASDSTRGGARRLAEIVRVWLGRRPMSVKLATFKA</sequence>
<reference evidence="1" key="1">
    <citation type="submission" date="2016-01" db="EMBL/GenBank/DDBJ databases">
        <authorList>
            <person name="Peeters C."/>
        </authorList>
    </citation>
    <scope>NUCLEOTIDE SEQUENCE [LARGE SCALE GENOMIC DNA]</scope>
    <source>
        <strain evidence="1">LMG 29323</strain>
    </source>
</reference>
<dbReference type="STRING" id="1777141.AWB80_02765"/>
<evidence type="ECO:0000313" key="1">
    <source>
        <dbReference type="EMBL" id="SAK62339.1"/>
    </source>
</evidence>
<dbReference type="EMBL" id="FCOE02000007">
    <property type="protein sequence ID" value="SAK62339.1"/>
    <property type="molecule type" value="Genomic_DNA"/>
</dbReference>
<proteinExistence type="predicted"/>
<keyword evidence="2" id="KW-1185">Reference proteome</keyword>
<dbReference type="OrthoDB" id="8720906at2"/>
<dbReference type="RefSeq" id="WP_061175236.1">
    <property type="nucleotide sequence ID" value="NZ_FCOE02000007.1"/>
</dbReference>
<accession>A0A158AXA5</accession>
<comment type="caution">
    <text evidence="1">The sequence shown here is derived from an EMBL/GenBank/DDBJ whole genome shotgun (WGS) entry which is preliminary data.</text>
</comment>
<evidence type="ECO:0008006" key="3">
    <source>
        <dbReference type="Google" id="ProtNLM"/>
    </source>
</evidence>
<dbReference type="InterPro" id="IPR021317">
    <property type="entry name" value="DUF2917"/>
</dbReference>
<protein>
    <recommendedName>
        <fullName evidence="3">DUF2917 domain-containing protein</fullName>
    </recommendedName>
</protein>
<evidence type="ECO:0000313" key="2">
    <source>
        <dbReference type="Proteomes" id="UP000054911"/>
    </source>
</evidence>
<organism evidence="1 2">
    <name type="scientific">Caballeronia pedi</name>
    <dbReference type="NCBI Taxonomy" id="1777141"/>
    <lineage>
        <taxon>Bacteria</taxon>
        <taxon>Pseudomonadati</taxon>
        <taxon>Pseudomonadota</taxon>
        <taxon>Betaproteobacteria</taxon>
        <taxon>Burkholderiales</taxon>
        <taxon>Burkholderiaceae</taxon>
        <taxon>Caballeronia</taxon>
    </lineage>
</organism>